<keyword evidence="4 5" id="KW-0472">Membrane</keyword>
<name>A0A060DQ62_9PROT</name>
<evidence type="ECO:0000256" key="4">
    <source>
        <dbReference type="ARBA" id="ARBA00023136"/>
    </source>
</evidence>
<keyword evidence="3 5" id="KW-1133">Transmembrane helix</keyword>
<dbReference type="PANTHER" id="PTHR43359:SF1">
    <property type="entry name" value="FORMATE HYDROGENLYASE SUBUNIT 4-RELATED"/>
    <property type="match status" value="1"/>
</dbReference>
<reference evidence="6 7" key="1">
    <citation type="journal article" date="2014" name="Genome Announc.">
        <title>Complete Genome Sequence of the Model Rhizosphere Strain Azospirillum brasilense Az39, Successfully Applied in Agriculture.</title>
        <authorList>
            <person name="Rivera D."/>
            <person name="Revale S."/>
            <person name="Molina R."/>
            <person name="Gualpa J."/>
            <person name="Puente M."/>
            <person name="Maroniche G."/>
            <person name="Paris G."/>
            <person name="Baker D."/>
            <person name="Clavijo B."/>
            <person name="McLay K."/>
            <person name="Spaepen S."/>
            <person name="Perticari A."/>
            <person name="Vazquez M."/>
            <person name="Wisniewski-Dye F."/>
            <person name="Watkins C."/>
            <person name="Martinez-Abarca F."/>
            <person name="Vanderleyden J."/>
            <person name="Cassan F."/>
        </authorList>
    </citation>
    <scope>NUCLEOTIDE SEQUENCE [LARGE SCALE GENOMIC DNA]</scope>
    <source>
        <strain evidence="6 7">Az39</strain>
        <plasmid evidence="6">AbAZ39_p2</plasmid>
    </source>
</reference>
<comment type="subcellular location">
    <subcellularLocation>
        <location evidence="1">Membrane</location>
        <topology evidence="1">Multi-pass membrane protein</topology>
    </subcellularLocation>
</comment>
<feature type="transmembrane region" description="Helical" evidence="5">
    <location>
        <begin position="101"/>
        <end position="120"/>
    </location>
</feature>
<gene>
    <name evidence="6" type="primary">hycD</name>
    <name evidence="6" type="ORF">ABAZ39_23445</name>
</gene>
<evidence type="ECO:0000256" key="5">
    <source>
        <dbReference type="SAM" id="Phobius"/>
    </source>
</evidence>
<dbReference type="InterPro" id="IPR001694">
    <property type="entry name" value="NADH_UbQ_OxRdtase_su1/FPO"/>
</dbReference>
<evidence type="ECO:0000256" key="3">
    <source>
        <dbReference type="ARBA" id="ARBA00022989"/>
    </source>
</evidence>
<sequence length="312" mass="33258">MLTFSHFILGLFQALLLLAAAPLVSGLSRMVRAKLHTRHGPGLLQDYRDIAKLLTRQDLTPPNSGFAFRAMPAVMLTTVLVIAMGIPMLTRFTPVAPIGDLITVIYLFALARFFFSLSGIDSGSSFSGIGGSRELTMGVLVEPVMLLSLFVAALLAGSTNLGAIGSAIADGHVRSATATIIAALSFAYAIYIELGKLPYDMAEAEQELQEGPLTEYSGPSLALIKWAMALKQTVVVAWFIGVFLPFGSAPEMSVFGLLFGLVAFAIKLVLIFAAVGVVENSVARVRFRLTPQHSWIGVGAASLAFVFYLVGL</sequence>
<feature type="transmembrane region" description="Helical" evidence="5">
    <location>
        <begin position="295"/>
        <end position="311"/>
    </location>
</feature>
<dbReference type="InterPro" id="IPR018086">
    <property type="entry name" value="NADH_UbQ_OxRdtase_su1_CS"/>
</dbReference>
<feature type="transmembrane region" description="Helical" evidence="5">
    <location>
        <begin position="66"/>
        <end position="89"/>
    </location>
</feature>
<protein>
    <submittedName>
        <fullName evidence="6">Hydrogenase 3 membrane subunit</fullName>
    </submittedName>
</protein>
<feature type="transmembrane region" description="Helical" evidence="5">
    <location>
        <begin position="254"/>
        <end position="275"/>
    </location>
</feature>
<evidence type="ECO:0000313" key="7">
    <source>
        <dbReference type="Proteomes" id="UP000027186"/>
    </source>
</evidence>
<dbReference type="PROSITE" id="PS00667">
    <property type="entry name" value="COMPLEX1_ND1_1"/>
    <property type="match status" value="1"/>
</dbReference>
<dbReference type="GO" id="GO:0005886">
    <property type="term" value="C:plasma membrane"/>
    <property type="evidence" value="ECO:0007669"/>
    <property type="project" value="TreeGrafter"/>
</dbReference>
<geneLocation type="plasmid" evidence="6 7">
    <name>AbAZ39_p2</name>
</geneLocation>
<dbReference type="InterPro" id="IPR052561">
    <property type="entry name" value="ComplexI_Subunit1"/>
</dbReference>
<dbReference type="RefSeq" id="WP_040136085.1">
    <property type="nucleotide sequence ID" value="NZ_CP007795.1"/>
</dbReference>
<keyword evidence="6" id="KW-0614">Plasmid</keyword>
<dbReference type="PANTHER" id="PTHR43359">
    <property type="entry name" value="FORMATE HYDROGENLYASE SUBUNIT 4"/>
    <property type="match status" value="1"/>
</dbReference>
<evidence type="ECO:0000256" key="1">
    <source>
        <dbReference type="ARBA" id="ARBA00004141"/>
    </source>
</evidence>
<dbReference type="Pfam" id="PF00146">
    <property type="entry name" value="NADHdh"/>
    <property type="match status" value="1"/>
</dbReference>
<evidence type="ECO:0000313" key="6">
    <source>
        <dbReference type="EMBL" id="AIB14850.1"/>
    </source>
</evidence>
<accession>A0A060DQ62</accession>
<dbReference type="AlphaFoldDB" id="A0A060DQ62"/>
<dbReference type="KEGG" id="abq:ABAZ39_23445"/>
<feature type="transmembrane region" description="Helical" evidence="5">
    <location>
        <begin position="140"/>
        <end position="161"/>
    </location>
</feature>
<evidence type="ECO:0000256" key="2">
    <source>
        <dbReference type="ARBA" id="ARBA00022692"/>
    </source>
</evidence>
<keyword evidence="2 5" id="KW-0812">Transmembrane</keyword>
<dbReference type="Proteomes" id="UP000027186">
    <property type="component" value="Plasmid AbAZ39_p2"/>
</dbReference>
<feature type="transmembrane region" description="Helical" evidence="5">
    <location>
        <begin position="226"/>
        <end position="247"/>
    </location>
</feature>
<feature type="transmembrane region" description="Helical" evidence="5">
    <location>
        <begin position="173"/>
        <end position="191"/>
    </location>
</feature>
<organism evidence="6 7">
    <name type="scientific">Azospirillum argentinense</name>
    <dbReference type="NCBI Taxonomy" id="2970906"/>
    <lineage>
        <taxon>Bacteria</taxon>
        <taxon>Pseudomonadati</taxon>
        <taxon>Pseudomonadota</taxon>
        <taxon>Alphaproteobacteria</taxon>
        <taxon>Rhodospirillales</taxon>
        <taxon>Azospirillaceae</taxon>
        <taxon>Azospirillum</taxon>
    </lineage>
</organism>
<proteinExistence type="predicted"/>
<dbReference type="EMBL" id="CP007795">
    <property type="protein sequence ID" value="AIB14850.1"/>
    <property type="molecule type" value="Genomic_DNA"/>
</dbReference>